<evidence type="ECO:0000313" key="2">
    <source>
        <dbReference type="EMBL" id="QJA94499.1"/>
    </source>
</evidence>
<proteinExistence type="predicted"/>
<feature type="compositionally biased region" description="Basic residues" evidence="1">
    <location>
        <begin position="7"/>
        <end position="20"/>
    </location>
</feature>
<sequence length="39" mass="4515">MPEKMHKALKKQAKKKGLTGKRKDAYVWGTMNKIKKGKK</sequence>
<name>A0A6M3LJE1_9ZZZZ</name>
<dbReference type="EMBL" id="MT143237">
    <property type="protein sequence ID" value="QJA94499.1"/>
    <property type="molecule type" value="Genomic_DNA"/>
</dbReference>
<reference evidence="2" key="1">
    <citation type="submission" date="2020-03" db="EMBL/GenBank/DDBJ databases">
        <title>The deep terrestrial virosphere.</title>
        <authorList>
            <person name="Holmfeldt K."/>
            <person name="Nilsson E."/>
            <person name="Simone D."/>
            <person name="Lopez-Fernandez M."/>
            <person name="Wu X."/>
            <person name="de Brujin I."/>
            <person name="Lundin D."/>
            <person name="Andersson A."/>
            <person name="Bertilsson S."/>
            <person name="Dopson M."/>
        </authorList>
    </citation>
    <scope>NUCLEOTIDE SEQUENCE</scope>
    <source>
        <strain evidence="2">MM415B03842</strain>
    </source>
</reference>
<dbReference type="AlphaFoldDB" id="A0A6M3LJE1"/>
<accession>A0A6M3LJE1</accession>
<organism evidence="2">
    <name type="scientific">viral metagenome</name>
    <dbReference type="NCBI Taxonomy" id="1070528"/>
    <lineage>
        <taxon>unclassified sequences</taxon>
        <taxon>metagenomes</taxon>
        <taxon>organismal metagenomes</taxon>
    </lineage>
</organism>
<evidence type="ECO:0000256" key="1">
    <source>
        <dbReference type="SAM" id="MobiDB-lite"/>
    </source>
</evidence>
<protein>
    <submittedName>
        <fullName evidence="2">Uncharacterized protein</fullName>
    </submittedName>
</protein>
<gene>
    <name evidence="2" type="ORF">MM415B03842_0004</name>
</gene>
<feature type="region of interest" description="Disordered" evidence="1">
    <location>
        <begin position="1"/>
        <end position="20"/>
    </location>
</feature>